<dbReference type="InterPro" id="IPR015424">
    <property type="entry name" value="PyrdxlP-dep_Trfase"/>
</dbReference>
<dbReference type="CDD" id="cd00609">
    <property type="entry name" value="AAT_like"/>
    <property type="match status" value="1"/>
</dbReference>
<dbReference type="Proteomes" id="UP000643525">
    <property type="component" value="Unassembled WGS sequence"/>
</dbReference>
<dbReference type="PANTHER" id="PTHR43525:SF2">
    <property type="entry name" value="CYSTATHIONINE BETA-LYASE-RELATED"/>
    <property type="match status" value="1"/>
</dbReference>
<feature type="domain" description="Aminotransferase class I/classII large" evidence="7">
    <location>
        <begin position="65"/>
        <end position="405"/>
    </location>
</feature>
<dbReference type="GO" id="GO:0016829">
    <property type="term" value="F:lyase activity"/>
    <property type="evidence" value="ECO:0007669"/>
    <property type="project" value="UniProtKB-KW"/>
</dbReference>
<dbReference type="SUPFAM" id="SSF53383">
    <property type="entry name" value="PLP-dependent transferases"/>
    <property type="match status" value="1"/>
</dbReference>
<evidence type="ECO:0000313" key="8">
    <source>
        <dbReference type="EMBL" id="MBE1524405.1"/>
    </source>
</evidence>
<accession>A0ABR9JEQ0</accession>
<proteinExistence type="inferred from homology"/>
<dbReference type="Gene3D" id="3.90.1150.10">
    <property type="entry name" value="Aspartate Aminotransferase, domain 1"/>
    <property type="match status" value="1"/>
</dbReference>
<dbReference type="InterPro" id="IPR015422">
    <property type="entry name" value="PyrdxlP-dep_Trfase_small"/>
</dbReference>
<reference evidence="8 9" key="1">
    <citation type="submission" date="2020-10" db="EMBL/GenBank/DDBJ databases">
        <title>Sequencing the genomes of 1000 actinobacteria strains.</title>
        <authorList>
            <person name="Klenk H.-P."/>
        </authorList>
    </citation>
    <scope>NUCLEOTIDE SEQUENCE [LARGE SCALE GENOMIC DNA]</scope>
    <source>
        <strain evidence="8 9">DSM 15666</strain>
    </source>
</reference>
<name>A0ABR9JEQ0_9MICC</name>
<dbReference type="PANTHER" id="PTHR43525">
    <property type="entry name" value="PROTEIN MALY"/>
    <property type="match status" value="1"/>
</dbReference>
<keyword evidence="9" id="KW-1185">Reference proteome</keyword>
<keyword evidence="4 8" id="KW-0456">Lyase</keyword>
<dbReference type="InterPro" id="IPR004839">
    <property type="entry name" value="Aminotransferase_I/II_large"/>
</dbReference>
<comment type="caution">
    <text evidence="8">The sequence shown here is derived from an EMBL/GenBank/DDBJ whole genome shotgun (WGS) entry which is preliminary data.</text>
</comment>
<dbReference type="Gene3D" id="3.40.640.10">
    <property type="entry name" value="Type I PLP-dependent aspartate aminotransferase-like (Major domain)"/>
    <property type="match status" value="1"/>
</dbReference>
<evidence type="ECO:0000259" key="7">
    <source>
        <dbReference type="Pfam" id="PF00155"/>
    </source>
</evidence>
<sequence length="419" mass="45007">MIANPLEQLSLDQLRQRRSAKWRAHPQDVLPLWVAEMDVPLAEEISAALHHAISIGDTGYPAGSEFAQSLSGFANRRWNWSELDPARTATIPDVMSGAVQVLRLVTDPGDAVVVNSPVYAPFYAYITHDDRRVVEAPLGADNRIDLEVLEKVFRRAGARGGRVAYLLCNPHNPTGTVHSREELTAVAALARSCGVRVVVDEIHAPLVLAGAEFTPYLSVPGTEDAFSLMSASKGWNLAGLKAALAVAGPEAAADLARMPEEVGHGASYLGVIAHTAAFQHGDSWLDALLGGLENNRTRLGELISEHLPDVRWTPPQGTYLAWLDCRGLGLAAESTPAESTAGEPRTEEPRRQPAVVTELDGPARMFLDRARVALSSGHIFGSGGEGHVRLNFATNTAVLTEAITRMGHASRGADLRADR</sequence>
<protein>
    <recommendedName>
        <fullName evidence="2">cysteine-S-conjugate beta-lyase</fullName>
        <ecNumber evidence="2">4.4.1.13</ecNumber>
    </recommendedName>
</protein>
<gene>
    <name evidence="8" type="ORF">H4W27_001523</name>
</gene>
<organism evidence="8 9">
    <name type="scientific">Nesterenkonia lutea</name>
    <dbReference type="NCBI Taxonomy" id="272919"/>
    <lineage>
        <taxon>Bacteria</taxon>
        <taxon>Bacillati</taxon>
        <taxon>Actinomycetota</taxon>
        <taxon>Actinomycetes</taxon>
        <taxon>Micrococcales</taxon>
        <taxon>Micrococcaceae</taxon>
        <taxon>Nesterenkonia</taxon>
    </lineage>
</organism>
<feature type="region of interest" description="Disordered" evidence="6">
    <location>
        <begin position="333"/>
        <end position="353"/>
    </location>
</feature>
<keyword evidence="3" id="KW-0663">Pyridoxal phosphate</keyword>
<evidence type="ECO:0000256" key="5">
    <source>
        <dbReference type="ARBA" id="ARBA00037974"/>
    </source>
</evidence>
<evidence type="ECO:0000256" key="3">
    <source>
        <dbReference type="ARBA" id="ARBA00022898"/>
    </source>
</evidence>
<dbReference type="EMBL" id="JADBED010000001">
    <property type="protein sequence ID" value="MBE1524405.1"/>
    <property type="molecule type" value="Genomic_DNA"/>
</dbReference>
<dbReference type="Pfam" id="PF00155">
    <property type="entry name" value="Aminotran_1_2"/>
    <property type="match status" value="1"/>
</dbReference>
<comment type="cofactor">
    <cofactor evidence="1">
        <name>pyridoxal 5'-phosphate</name>
        <dbReference type="ChEBI" id="CHEBI:597326"/>
    </cofactor>
</comment>
<dbReference type="EC" id="4.4.1.13" evidence="2"/>
<evidence type="ECO:0000256" key="2">
    <source>
        <dbReference type="ARBA" id="ARBA00012224"/>
    </source>
</evidence>
<evidence type="ECO:0000256" key="6">
    <source>
        <dbReference type="SAM" id="MobiDB-lite"/>
    </source>
</evidence>
<dbReference type="InterPro" id="IPR051798">
    <property type="entry name" value="Class-II_PLP-Dep_Aminotrans"/>
</dbReference>
<evidence type="ECO:0000256" key="1">
    <source>
        <dbReference type="ARBA" id="ARBA00001933"/>
    </source>
</evidence>
<comment type="similarity">
    <text evidence="5">Belongs to the class-II pyridoxal-phosphate-dependent aminotransferase family. MalY/PatB cystathionine beta-lyase subfamily.</text>
</comment>
<evidence type="ECO:0000256" key="4">
    <source>
        <dbReference type="ARBA" id="ARBA00023239"/>
    </source>
</evidence>
<dbReference type="InterPro" id="IPR015421">
    <property type="entry name" value="PyrdxlP-dep_Trfase_major"/>
</dbReference>
<evidence type="ECO:0000313" key="9">
    <source>
        <dbReference type="Proteomes" id="UP000643525"/>
    </source>
</evidence>
<dbReference type="RefSeq" id="WP_192595426.1">
    <property type="nucleotide sequence ID" value="NZ_BAAALJ010000002.1"/>
</dbReference>